<dbReference type="InterPro" id="IPR011990">
    <property type="entry name" value="TPR-like_helical_dom_sf"/>
</dbReference>
<dbReference type="Proteomes" id="UP000521943">
    <property type="component" value="Unassembled WGS sequence"/>
</dbReference>
<name>A0A8H6HL01_9AGAR</name>
<feature type="region of interest" description="Disordered" evidence="1">
    <location>
        <begin position="697"/>
        <end position="719"/>
    </location>
</feature>
<dbReference type="OrthoDB" id="9991317at2759"/>
<organism evidence="3 4">
    <name type="scientific">Ephemerocybe angulata</name>
    <dbReference type="NCBI Taxonomy" id="980116"/>
    <lineage>
        <taxon>Eukaryota</taxon>
        <taxon>Fungi</taxon>
        <taxon>Dikarya</taxon>
        <taxon>Basidiomycota</taxon>
        <taxon>Agaricomycotina</taxon>
        <taxon>Agaricomycetes</taxon>
        <taxon>Agaricomycetidae</taxon>
        <taxon>Agaricales</taxon>
        <taxon>Agaricineae</taxon>
        <taxon>Psathyrellaceae</taxon>
        <taxon>Ephemerocybe</taxon>
    </lineage>
</organism>
<evidence type="ECO:0000313" key="3">
    <source>
        <dbReference type="EMBL" id="KAF6747631.1"/>
    </source>
</evidence>
<dbReference type="EMBL" id="JACGCI010000079">
    <property type="protein sequence ID" value="KAF6747631.1"/>
    <property type="molecule type" value="Genomic_DNA"/>
</dbReference>
<gene>
    <name evidence="3" type="ORF">DFP72DRAFT_1174794</name>
</gene>
<proteinExistence type="predicted"/>
<evidence type="ECO:0000259" key="2">
    <source>
        <dbReference type="Pfam" id="PF12770"/>
    </source>
</evidence>
<keyword evidence="4" id="KW-1185">Reference proteome</keyword>
<dbReference type="Gene3D" id="1.25.40.10">
    <property type="entry name" value="Tetratricopeptide repeat domain"/>
    <property type="match status" value="1"/>
</dbReference>
<feature type="compositionally biased region" description="Basic and acidic residues" evidence="1">
    <location>
        <begin position="697"/>
        <end position="712"/>
    </location>
</feature>
<feature type="domain" description="CHAT" evidence="2">
    <location>
        <begin position="730"/>
        <end position="1002"/>
    </location>
</feature>
<dbReference type="InterPro" id="IPR024983">
    <property type="entry name" value="CHAT_dom"/>
</dbReference>
<reference evidence="3 4" key="1">
    <citation type="submission" date="2020-07" db="EMBL/GenBank/DDBJ databases">
        <title>Comparative genomics of pyrophilous fungi reveals a link between fire events and developmental genes.</title>
        <authorList>
            <consortium name="DOE Joint Genome Institute"/>
            <person name="Steindorff A.S."/>
            <person name="Carver A."/>
            <person name="Calhoun S."/>
            <person name="Stillman K."/>
            <person name="Liu H."/>
            <person name="Lipzen A."/>
            <person name="Pangilinan J."/>
            <person name="Labutti K."/>
            <person name="Bruns T.D."/>
            <person name="Grigoriev I.V."/>
        </authorList>
    </citation>
    <scope>NUCLEOTIDE SEQUENCE [LARGE SCALE GENOMIC DNA]</scope>
    <source>
        <strain evidence="3 4">CBS 144469</strain>
    </source>
</reference>
<dbReference type="SUPFAM" id="SSF81901">
    <property type="entry name" value="HCP-like"/>
    <property type="match status" value="1"/>
</dbReference>
<comment type="caution">
    <text evidence="3">The sequence shown here is derived from an EMBL/GenBank/DDBJ whole genome shotgun (WGS) entry which is preliminary data.</text>
</comment>
<evidence type="ECO:0000256" key="1">
    <source>
        <dbReference type="SAM" id="MobiDB-lite"/>
    </source>
</evidence>
<dbReference type="AlphaFoldDB" id="A0A8H6HL01"/>
<dbReference type="Pfam" id="PF12770">
    <property type="entry name" value="CHAT"/>
    <property type="match status" value="1"/>
</dbReference>
<protein>
    <submittedName>
        <fullName evidence="3">CHAT domain-containing protein</fullName>
    </submittedName>
</protein>
<accession>A0A8H6HL01</accession>
<feature type="non-terminal residue" evidence="3">
    <location>
        <position position="1016"/>
    </location>
</feature>
<sequence length="1016" mass="112356">MVSCLAIFTRLALKFVPGSEHDLEHQGDYSNERFTASGNLVDLDDAIDAFQTGLQIIPQHIDLPRWLSKLGIALWNRSERTGTRLQNLAASFGSRFKHTGDLADLDESIAFRQWSVRVTPEGHKDLQKRLFTLGAYLQLRSQRLGNLKDIEEAIAIQKKLVLLTPEEHPDMPMMLTYLSSYFHVHFGITENLDYLAQAIALRQRALLLTPEGHLDLPIRLNCLGSSFQTRYDSTRNLADLAEAITLHEKSLLLTPEGDVKLRERLNYLSSPLQIRFQDLGNLDDLSKAMALRQKALQLTPEGHSDLPIILTALGTSFGDRFHREGNLEDLAEAISLLERALVLTPQGHETQPLVLTALGSCYHFRFERSEDLAELRDIPGIGESGEEVEDGLGRAILLLQGAVELTIAGDAFLASRLYLLSTFLYSRVTQTNDPDDIEACFSTFERAALCEHGPPRVRLDAAVDWARLLQRFFPSSSDTLKTFNTAVGLIEVTAGLKQTVQLRYTHLQNISWLPLEAAAAACALERPDKALEWLDQGRCLVWGQLTNLRTPLDDLRSHDPALAQVVIQVSTQLDRAGSSRMESTLGMELPEKIALGAEARNHLNLAQRWGDLLNEVRAILGFEAFLKPLSCSTLLRRLPDTGVVVVINMTAARCDAIALLPGNDQPRHIPLPTFTLAKCNQYKHILDCRVTLGLPRERGGVHDSPPVDKSSERAFGPARRNRKEHGVRGVLRCLWGELVKPILEALKISKTSASVLPRIWWCPTGSLSFLPIHAAGIYGENDSDCLIDYAVSSYIPTVAALIDRVKASRSINKVVSGIFLTSQPHPSGASPIPGTTQEVRSIHSMATKNGVRVEALEGDAVTIDKCLESMEAYSIIHLACHASQNATDPLESRFLFHSGSLRLGRIIQQSLRNADLAFLSACQTSTGQEKLSDEAVHLAAGMLAAGYRRVVATMWAIGDTHAPAVARDFYQYLWSHGREEGGGGCDGKDSAYALHYAAQQLRLRLDDSEQSLLAWI</sequence>
<evidence type="ECO:0000313" key="4">
    <source>
        <dbReference type="Proteomes" id="UP000521943"/>
    </source>
</evidence>